<comment type="caution">
    <text evidence="1">The sequence shown here is derived from an EMBL/GenBank/DDBJ whole genome shotgun (WGS) entry which is preliminary data.</text>
</comment>
<reference evidence="1" key="2">
    <citation type="submission" date="2020-09" db="EMBL/GenBank/DDBJ databases">
        <authorList>
            <person name="Sun Q."/>
            <person name="Ohkuma M."/>
        </authorList>
    </citation>
    <scope>NUCLEOTIDE SEQUENCE</scope>
    <source>
        <strain evidence="1">JCM 4784</strain>
    </source>
</reference>
<accession>A0A918ZMX3</accession>
<keyword evidence="2" id="KW-1185">Reference proteome</keyword>
<proteinExistence type="predicted"/>
<evidence type="ECO:0000313" key="2">
    <source>
        <dbReference type="Proteomes" id="UP000608024"/>
    </source>
</evidence>
<evidence type="ECO:0000313" key="1">
    <source>
        <dbReference type="EMBL" id="GHE61229.1"/>
    </source>
</evidence>
<sequence>MAADIFFRMLLLLENVGEFYEPCARRRLSWGGAGGAGPFDGTGRCRPVPTVLTCWFACDV</sequence>
<dbReference type="EMBL" id="BNBT01000043">
    <property type="protein sequence ID" value="GHE61229.1"/>
    <property type="molecule type" value="Genomic_DNA"/>
</dbReference>
<name>A0A918ZMX3_9ACTN</name>
<reference evidence="1" key="1">
    <citation type="journal article" date="2014" name="Int. J. Syst. Evol. Microbiol.">
        <title>Complete genome sequence of Corynebacterium casei LMG S-19264T (=DSM 44701T), isolated from a smear-ripened cheese.</title>
        <authorList>
            <consortium name="US DOE Joint Genome Institute (JGI-PGF)"/>
            <person name="Walter F."/>
            <person name="Albersmeier A."/>
            <person name="Kalinowski J."/>
            <person name="Ruckert C."/>
        </authorList>
    </citation>
    <scope>NUCLEOTIDE SEQUENCE</scope>
    <source>
        <strain evidence="1">JCM 4784</strain>
    </source>
</reference>
<gene>
    <name evidence="1" type="ORF">GCM10018785_32850</name>
</gene>
<dbReference type="Proteomes" id="UP000608024">
    <property type="component" value="Unassembled WGS sequence"/>
</dbReference>
<dbReference type="AlphaFoldDB" id="A0A918ZMX3"/>
<protein>
    <submittedName>
        <fullName evidence="1">Uncharacterized protein</fullName>
    </submittedName>
</protein>
<organism evidence="1 2">
    <name type="scientific">Streptomyces longispororuber</name>
    <dbReference type="NCBI Taxonomy" id="68230"/>
    <lineage>
        <taxon>Bacteria</taxon>
        <taxon>Bacillati</taxon>
        <taxon>Actinomycetota</taxon>
        <taxon>Actinomycetes</taxon>
        <taxon>Kitasatosporales</taxon>
        <taxon>Streptomycetaceae</taxon>
        <taxon>Streptomyces</taxon>
    </lineage>
</organism>